<dbReference type="AlphaFoldDB" id="A0A8E2JCR9"/>
<organism evidence="2 3">
    <name type="scientific">Lepidopterella palustris CBS 459.81</name>
    <dbReference type="NCBI Taxonomy" id="1314670"/>
    <lineage>
        <taxon>Eukaryota</taxon>
        <taxon>Fungi</taxon>
        <taxon>Dikarya</taxon>
        <taxon>Ascomycota</taxon>
        <taxon>Pezizomycotina</taxon>
        <taxon>Dothideomycetes</taxon>
        <taxon>Pleosporomycetidae</taxon>
        <taxon>Mytilinidiales</taxon>
        <taxon>Argynnaceae</taxon>
        <taxon>Lepidopterella</taxon>
    </lineage>
</organism>
<proteinExistence type="predicted"/>
<protein>
    <submittedName>
        <fullName evidence="2">Uncharacterized protein</fullName>
    </submittedName>
</protein>
<gene>
    <name evidence="2" type="ORF">K432DRAFT_114415</name>
</gene>
<keyword evidence="3" id="KW-1185">Reference proteome</keyword>
<feature type="transmembrane region" description="Helical" evidence="1">
    <location>
        <begin position="56"/>
        <end position="79"/>
    </location>
</feature>
<accession>A0A8E2JCR9</accession>
<evidence type="ECO:0000256" key="1">
    <source>
        <dbReference type="SAM" id="Phobius"/>
    </source>
</evidence>
<dbReference type="Proteomes" id="UP000250266">
    <property type="component" value="Unassembled WGS sequence"/>
</dbReference>
<sequence>MSTPRHRHNFMQLQQRLKAGIFRICKLVQVTDHARLRRLISSSPSTQPTIGPLNSLVIIANNYAIIVVAVLQVAGRLLFNNHWRRSRLRPWNASRTRQIDSKGFGSRMVE</sequence>
<keyword evidence="1" id="KW-0472">Membrane</keyword>
<evidence type="ECO:0000313" key="2">
    <source>
        <dbReference type="EMBL" id="OCK77658.1"/>
    </source>
</evidence>
<dbReference type="EMBL" id="KV745110">
    <property type="protein sequence ID" value="OCK77658.1"/>
    <property type="molecule type" value="Genomic_DNA"/>
</dbReference>
<name>A0A8E2JCR9_9PEZI</name>
<evidence type="ECO:0000313" key="3">
    <source>
        <dbReference type="Proteomes" id="UP000250266"/>
    </source>
</evidence>
<keyword evidence="1" id="KW-1133">Transmembrane helix</keyword>
<keyword evidence="1" id="KW-0812">Transmembrane</keyword>
<reference evidence="2 3" key="1">
    <citation type="journal article" date="2016" name="Nat. Commun.">
        <title>Ectomycorrhizal ecology is imprinted in the genome of the dominant symbiotic fungus Cenococcum geophilum.</title>
        <authorList>
            <consortium name="DOE Joint Genome Institute"/>
            <person name="Peter M."/>
            <person name="Kohler A."/>
            <person name="Ohm R.A."/>
            <person name="Kuo A."/>
            <person name="Krutzmann J."/>
            <person name="Morin E."/>
            <person name="Arend M."/>
            <person name="Barry K.W."/>
            <person name="Binder M."/>
            <person name="Choi C."/>
            <person name="Clum A."/>
            <person name="Copeland A."/>
            <person name="Grisel N."/>
            <person name="Haridas S."/>
            <person name="Kipfer T."/>
            <person name="LaButti K."/>
            <person name="Lindquist E."/>
            <person name="Lipzen A."/>
            <person name="Maire R."/>
            <person name="Meier B."/>
            <person name="Mihaltcheva S."/>
            <person name="Molinier V."/>
            <person name="Murat C."/>
            <person name="Poggeler S."/>
            <person name="Quandt C.A."/>
            <person name="Sperisen C."/>
            <person name="Tritt A."/>
            <person name="Tisserant E."/>
            <person name="Crous P.W."/>
            <person name="Henrissat B."/>
            <person name="Nehls U."/>
            <person name="Egli S."/>
            <person name="Spatafora J.W."/>
            <person name="Grigoriev I.V."/>
            <person name="Martin F.M."/>
        </authorList>
    </citation>
    <scope>NUCLEOTIDE SEQUENCE [LARGE SCALE GENOMIC DNA]</scope>
    <source>
        <strain evidence="2 3">CBS 459.81</strain>
    </source>
</reference>